<dbReference type="RefSeq" id="WP_173661309.1">
    <property type="nucleotide sequence ID" value="NZ_JAOUSE010000007.1"/>
</dbReference>
<reference evidence="1 2" key="1">
    <citation type="submission" date="2022-10" db="EMBL/GenBank/DDBJ databases">
        <title>Description of Fervidibacillus gen. nov. in the family Fervidibacillaceae fam. nov. with two species, Fervidibacillus albus sp. nov., and Fervidibacillus halotolerans sp. nov., isolated from tidal flat sediments.</title>
        <authorList>
            <person name="Kwon K.K."/>
            <person name="Yang S.-H."/>
        </authorList>
    </citation>
    <scope>NUCLEOTIDE SEQUENCE [LARGE SCALE GENOMIC DNA]</scope>
    <source>
        <strain evidence="1 2">DSM 23332</strain>
    </source>
</reference>
<proteinExistence type="predicted"/>
<evidence type="ECO:0000313" key="2">
    <source>
        <dbReference type="Proteomes" id="UP001208656"/>
    </source>
</evidence>
<evidence type="ECO:0000313" key="1">
    <source>
        <dbReference type="EMBL" id="MCU9593695.1"/>
    </source>
</evidence>
<sequence>MTYIIENVKMVRRDKLETMSLLVKDDKILSVKPDFPKYLYMKMNATNFVMTSTYVFVNMSIPNITSDKEIKEYFTSRYIMNGCTTVIAVASIQDIRVLEQERNKIVEFFSKSSLDYTVAIKIPVQLLTVPLIQKCKQLKIPAIFIEYEDKRSLYKIPWGWIREAMFPYNSPLIPIPIGNDEEIEDLLYHWHFILERERIPHILYPLNEDSPLDLDVLKQIGIYPLKGYLQAGGELSYNLFLSNTGRKEDQEKQSLVVTVHKGKIIRVGSEAKFIPENSEEITILKPSFFK</sequence>
<accession>A0ABT2WDE0</accession>
<dbReference type="EMBL" id="JAOUSE010000007">
    <property type="protein sequence ID" value="MCU9593695.1"/>
    <property type="molecule type" value="Genomic_DNA"/>
</dbReference>
<protein>
    <submittedName>
        <fullName evidence="1">Uncharacterized protein</fullName>
    </submittedName>
</protein>
<gene>
    <name evidence="1" type="ORF">OEV82_04380</name>
</gene>
<organism evidence="1 2">
    <name type="scientific">Pallidibacillus thermolactis</name>
    <dbReference type="NCBI Taxonomy" id="251051"/>
    <lineage>
        <taxon>Bacteria</taxon>
        <taxon>Bacillati</taxon>
        <taxon>Bacillota</taxon>
        <taxon>Bacilli</taxon>
        <taxon>Bacillales</taxon>
        <taxon>Bacillaceae</taxon>
        <taxon>Pallidibacillus</taxon>
    </lineage>
</organism>
<dbReference type="Proteomes" id="UP001208656">
    <property type="component" value="Unassembled WGS sequence"/>
</dbReference>
<name>A0ABT2WDE0_9BACI</name>
<comment type="caution">
    <text evidence="1">The sequence shown here is derived from an EMBL/GenBank/DDBJ whole genome shotgun (WGS) entry which is preliminary data.</text>
</comment>
<keyword evidence="2" id="KW-1185">Reference proteome</keyword>